<accession>A0A7V6DP64</accession>
<keyword evidence="1" id="KW-1133">Transmembrane helix</keyword>
<gene>
    <name evidence="3" type="ORF">ENV52_03870</name>
</gene>
<sequence length="142" mass="15050">MKAQPLRSNHQEGAGLVEFVVVAPLLVILLCGLLEFGLALYTKEALTNASREGARFGVVLSNPRKTATQIQNKVQEYLTKSGFADTAAIDVSGAGGASGSPLTVSVSYPYTLQVLPGFFATFFDSTMTGSVTLRANTVMIME</sequence>
<comment type="caution">
    <text evidence="3">The sequence shown here is derived from an EMBL/GenBank/DDBJ whole genome shotgun (WGS) entry which is preliminary data.</text>
</comment>
<evidence type="ECO:0000259" key="2">
    <source>
        <dbReference type="Pfam" id="PF07811"/>
    </source>
</evidence>
<evidence type="ECO:0000313" key="3">
    <source>
        <dbReference type="EMBL" id="HHS28824.1"/>
    </source>
</evidence>
<proteinExistence type="predicted"/>
<feature type="transmembrane region" description="Helical" evidence="1">
    <location>
        <begin position="20"/>
        <end position="41"/>
    </location>
</feature>
<dbReference type="AlphaFoldDB" id="A0A7V6DP64"/>
<keyword evidence="1" id="KW-0812">Transmembrane</keyword>
<reference evidence="3" key="1">
    <citation type="journal article" date="2020" name="mSystems">
        <title>Genome- and Community-Level Interaction Insights into Carbon Utilization and Element Cycling Functions of Hydrothermarchaeota in Hydrothermal Sediment.</title>
        <authorList>
            <person name="Zhou Z."/>
            <person name="Liu Y."/>
            <person name="Xu W."/>
            <person name="Pan J."/>
            <person name="Luo Z.H."/>
            <person name="Li M."/>
        </authorList>
    </citation>
    <scope>NUCLEOTIDE SEQUENCE [LARGE SCALE GENOMIC DNA]</scope>
    <source>
        <strain evidence="3">SpSt-767</strain>
    </source>
</reference>
<keyword evidence="1" id="KW-0472">Membrane</keyword>
<evidence type="ECO:0000256" key="1">
    <source>
        <dbReference type="SAM" id="Phobius"/>
    </source>
</evidence>
<feature type="domain" description="TadE-like" evidence="2">
    <location>
        <begin position="13"/>
        <end position="55"/>
    </location>
</feature>
<dbReference type="Pfam" id="PF07811">
    <property type="entry name" value="TadE"/>
    <property type="match status" value="1"/>
</dbReference>
<dbReference type="EMBL" id="DTGR01000056">
    <property type="protein sequence ID" value="HHS28824.1"/>
    <property type="molecule type" value="Genomic_DNA"/>
</dbReference>
<dbReference type="InterPro" id="IPR012495">
    <property type="entry name" value="TadE-like_dom"/>
</dbReference>
<organism evidence="3">
    <name type="scientific">Desulfobacca acetoxidans</name>
    <dbReference type="NCBI Taxonomy" id="60893"/>
    <lineage>
        <taxon>Bacteria</taxon>
        <taxon>Pseudomonadati</taxon>
        <taxon>Thermodesulfobacteriota</taxon>
        <taxon>Desulfobaccia</taxon>
        <taxon>Desulfobaccales</taxon>
        <taxon>Desulfobaccaceae</taxon>
        <taxon>Desulfobacca</taxon>
    </lineage>
</organism>
<name>A0A7V6DP64_9BACT</name>
<protein>
    <submittedName>
        <fullName evidence="3">Pilus assembly protein</fullName>
    </submittedName>
</protein>